<dbReference type="Proteomes" id="UP000036313">
    <property type="component" value="Unassembled WGS sequence"/>
</dbReference>
<organism evidence="6 7">
    <name type="scientific">Mycolicibacterium obuense</name>
    <dbReference type="NCBI Taxonomy" id="1807"/>
    <lineage>
        <taxon>Bacteria</taxon>
        <taxon>Bacillati</taxon>
        <taxon>Actinomycetota</taxon>
        <taxon>Actinomycetes</taxon>
        <taxon>Mycobacteriales</taxon>
        <taxon>Mycobacteriaceae</taxon>
        <taxon>Mycolicibacterium</taxon>
    </lineage>
</organism>
<dbReference type="SUPFAM" id="SSF141868">
    <property type="entry name" value="EAL domain-like"/>
    <property type="match status" value="1"/>
</dbReference>
<dbReference type="RefSeq" id="WP_048424976.1">
    <property type="nucleotide sequence ID" value="NZ_JYNU01000057.1"/>
</dbReference>
<feature type="transmembrane region" description="Helical" evidence="1">
    <location>
        <begin position="61"/>
        <end position="78"/>
    </location>
</feature>
<dbReference type="PROSITE" id="PS50113">
    <property type="entry name" value="PAC"/>
    <property type="match status" value="1"/>
</dbReference>
<dbReference type="SMART" id="SM00091">
    <property type="entry name" value="PAS"/>
    <property type="match status" value="1"/>
</dbReference>
<dbReference type="SUPFAM" id="SSF55073">
    <property type="entry name" value="Nucleotide cyclase"/>
    <property type="match status" value="1"/>
</dbReference>
<dbReference type="PATRIC" id="fig|1807.14.peg.4994"/>
<reference evidence="6 7" key="1">
    <citation type="journal article" date="2015" name="Genome Biol. Evol.">
        <title>Characterization of Three Mycobacterium spp. with Potential Use in Bioremediation by Genome Sequencing and Comparative Genomics.</title>
        <authorList>
            <person name="Das S."/>
            <person name="Pettersson B.M."/>
            <person name="Behra P.R."/>
            <person name="Ramesh M."/>
            <person name="Dasgupta S."/>
            <person name="Bhattacharya A."/>
            <person name="Kirsebom L.A."/>
        </authorList>
    </citation>
    <scope>NUCLEOTIDE SEQUENCE [LARGE SCALE GENOMIC DNA]</scope>
    <source>
        <strain evidence="6 7">DSM 44075</strain>
    </source>
</reference>
<dbReference type="InterPro" id="IPR000700">
    <property type="entry name" value="PAS-assoc_C"/>
</dbReference>
<dbReference type="PANTHER" id="PTHR44757">
    <property type="entry name" value="DIGUANYLATE CYCLASE DGCP"/>
    <property type="match status" value="1"/>
</dbReference>
<evidence type="ECO:0000259" key="3">
    <source>
        <dbReference type="PROSITE" id="PS50113"/>
    </source>
</evidence>
<name>A0A0J6Y9B2_9MYCO</name>
<dbReference type="SMART" id="SM00086">
    <property type="entry name" value="PAC"/>
    <property type="match status" value="1"/>
</dbReference>
<protein>
    <submittedName>
        <fullName evidence="6">Cyclic di-GMP phosphodiesterase Gmr</fullName>
        <ecNumber evidence="6">3.1.4.52</ecNumber>
    </submittedName>
</protein>
<evidence type="ECO:0000259" key="4">
    <source>
        <dbReference type="PROSITE" id="PS50883"/>
    </source>
</evidence>
<evidence type="ECO:0000313" key="6">
    <source>
        <dbReference type="EMBL" id="KMO69531.1"/>
    </source>
</evidence>
<keyword evidence="6" id="KW-0378">Hydrolase</keyword>
<dbReference type="Pfam" id="PF00990">
    <property type="entry name" value="GGDEF"/>
    <property type="match status" value="1"/>
</dbReference>
<proteinExistence type="predicted"/>
<dbReference type="PROSITE" id="PS50887">
    <property type="entry name" value="GGDEF"/>
    <property type="match status" value="1"/>
</dbReference>
<gene>
    <name evidence="6" type="primary">gmr_2</name>
    <name evidence="6" type="ORF">MOBUDSM44075_04957</name>
</gene>
<evidence type="ECO:0000259" key="2">
    <source>
        <dbReference type="PROSITE" id="PS50112"/>
    </source>
</evidence>
<sequence>MVVDRRWVAYFVAFPIAYTLAIVAGRATRLGGDEISLVWPAAAVATVWLLATRDCPLQRRLAHVALLLVLTFAVNLTTGASVPLALWFVVVNGLLAAVTAAVLTRGGRAPTLRDPADLAHLVVAVVVGTSTAAVLAAGYFWVVERDGFGENFALFAVRNGASTLLGVSVWLRAREITPRRPRITTRGLAEALAATATAVVAFVYAFWLNTGVPIAFIVLVPAVWLALRYSTMVSTTFLLVAGAWIVGATLRERGALIVPDVEMRALLAQAMVCSLTIVVLTLALYRDSRARLIDQLSSARDSAARTSELLGAVLDSIHDSVLLTDADGVAVLQNAQATSSGCVDDVVRAANETSSSGVSGAQRRDLELPEQDRVVELTTTPLTRQSAFTVAAFRDVTEERRHAEQLRAAHDLFAGVLQAASEQAIIGTDANGLITVFNNGAERLLGWSADEMIGRTPIEFHDPLEVRARAAELGISPAFHVFVHDVTPHDADVREWTYVRRDGARVAVSLAVSQMTDHDGTCVGYIGVATDITERKAFEAELQHLATHDPLTGLANRALFMNSLEAALAGAHRVGSRGVGLIFLDLDGFKAVNDTLGHAQGDEVLKIVARRLQSVIAADCIAARLGGDEFAVLCTDVGAADDLRHAAERIRAELRRPVRLGMGRMYDRLSVSVGMVLSEPGCGGETLLQRADSLMYSAKRNGKDCVATGGDALRATVRRHEVQLRSEIPRALDRDEFTVHYQPIVALETTKTVAAEALLRWEHPRRGLLLPGEFLTVAEASAFMPAIGRRVLNEACRNAAAWIAPWSASAVHVNVSGRQLERGDLRGDVLGALEMTGLDPRRLVLELTETHAGGIAGSTPDDLEWLRGLGVRIAIDDVGTGFNGLQKMVDLPVDIIKISREFIAGMLDDDRCATFTRAIVDLGPRVGMTVIAEGIERPEQRDRLVEWGCTLGQGFLFGHARSDLDGIKSPVVLFDPA</sequence>
<dbReference type="SMART" id="SM00267">
    <property type="entry name" value="GGDEF"/>
    <property type="match status" value="1"/>
</dbReference>
<dbReference type="PROSITE" id="PS50883">
    <property type="entry name" value="EAL"/>
    <property type="match status" value="1"/>
</dbReference>
<dbReference type="Gene3D" id="3.20.20.450">
    <property type="entry name" value="EAL domain"/>
    <property type="match status" value="1"/>
</dbReference>
<accession>A0A0J6Y9B2</accession>
<dbReference type="CDD" id="cd00130">
    <property type="entry name" value="PAS"/>
    <property type="match status" value="1"/>
</dbReference>
<feature type="transmembrane region" description="Helical" evidence="1">
    <location>
        <begin position="7"/>
        <end position="25"/>
    </location>
</feature>
<dbReference type="Pfam" id="PF08448">
    <property type="entry name" value="PAS_4"/>
    <property type="match status" value="1"/>
</dbReference>
<dbReference type="InterPro" id="IPR043128">
    <property type="entry name" value="Rev_trsase/Diguanyl_cyclase"/>
</dbReference>
<dbReference type="InterPro" id="IPR035965">
    <property type="entry name" value="PAS-like_dom_sf"/>
</dbReference>
<dbReference type="SUPFAM" id="SSF55785">
    <property type="entry name" value="PYP-like sensor domain (PAS domain)"/>
    <property type="match status" value="1"/>
</dbReference>
<feature type="domain" description="PAS" evidence="2">
    <location>
        <begin position="409"/>
        <end position="463"/>
    </location>
</feature>
<evidence type="ECO:0000259" key="5">
    <source>
        <dbReference type="PROSITE" id="PS50887"/>
    </source>
</evidence>
<dbReference type="InterPro" id="IPR001633">
    <property type="entry name" value="EAL_dom"/>
</dbReference>
<keyword evidence="1" id="KW-0472">Membrane</keyword>
<dbReference type="InterPro" id="IPR000014">
    <property type="entry name" value="PAS"/>
</dbReference>
<dbReference type="AlphaFoldDB" id="A0A0J6Y9B2"/>
<dbReference type="NCBIfam" id="TIGR00254">
    <property type="entry name" value="GGDEF"/>
    <property type="match status" value="1"/>
</dbReference>
<dbReference type="PROSITE" id="PS50112">
    <property type="entry name" value="PAS"/>
    <property type="match status" value="1"/>
</dbReference>
<dbReference type="InterPro" id="IPR013656">
    <property type="entry name" value="PAS_4"/>
</dbReference>
<feature type="transmembrane region" description="Helical" evidence="1">
    <location>
        <begin position="84"/>
        <end position="106"/>
    </location>
</feature>
<dbReference type="SMART" id="SM00052">
    <property type="entry name" value="EAL"/>
    <property type="match status" value="1"/>
</dbReference>
<dbReference type="InterPro" id="IPR001610">
    <property type="entry name" value="PAC"/>
</dbReference>
<evidence type="ECO:0000313" key="7">
    <source>
        <dbReference type="Proteomes" id="UP000036313"/>
    </source>
</evidence>
<feature type="domain" description="PAC" evidence="3">
    <location>
        <begin position="492"/>
        <end position="544"/>
    </location>
</feature>
<keyword evidence="1" id="KW-0812">Transmembrane</keyword>
<dbReference type="GO" id="GO:0071111">
    <property type="term" value="F:cyclic-guanylate-specific phosphodiesterase activity"/>
    <property type="evidence" value="ECO:0007669"/>
    <property type="project" value="UniProtKB-EC"/>
</dbReference>
<dbReference type="NCBIfam" id="TIGR00229">
    <property type="entry name" value="sensory_box"/>
    <property type="match status" value="1"/>
</dbReference>
<dbReference type="InterPro" id="IPR000160">
    <property type="entry name" value="GGDEF_dom"/>
</dbReference>
<dbReference type="Gene3D" id="3.30.450.20">
    <property type="entry name" value="PAS domain"/>
    <property type="match status" value="1"/>
</dbReference>
<evidence type="ECO:0000256" key="1">
    <source>
        <dbReference type="SAM" id="Phobius"/>
    </source>
</evidence>
<comment type="caution">
    <text evidence="6">The sequence shown here is derived from an EMBL/GenBank/DDBJ whole genome shotgun (WGS) entry which is preliminary data.</text>
</comment>
<dbReference type="Gene3D" id="3.30.70.270">
    <property type="match status" value="1"/>
</dbReference>
<dbReference type="Pfam" id="PF00563">
    <property type="entry name" value="EAL"/>
    <property type="match status" value="1"/>
</dbReference>
<feature type="transmembrane region" description="Helical" evidence="1">
    <location>
        <begin position="266"/>
        <end position="285"/>
    </location>
</feature>
<dbReference type="PANTHER" id="PTHR44757:SF2">
    <property type="entry name" value="BIOFILM ARCHITECTURE MAINTENANCE PROTEIN MBAA"/>
    <property type="match status" value="1"/>
</dbReference>
<feature type="transmembrane region" description="Helical" evidence="1">
    <location>
        <begin position="192"/>
        <end position="220"/>
    </location>
</feature>
<feature type="transmembrane region" description="Helical" evidence="1">
    <location>
        <begin position="226"/>
        <end position="246"/>
    </location>
</feature>
<dbReference type="InterPro" id="IPR052155">
    <property type="entry name" value="Biofilm_reg_signaling"/>
</dbReference>
<dbReference type="InterPro" id="IPR035919">
    <property type="entry name" value="EAL_sf"/>
</dbReference>
<keyword evidence="1" id="KW-1133">Transmembrane helix</keyword>
<feature type="domain" description="GGDEF" evidence="5">
    <location>
        <begin position="577"/>
        <end position="711"/>
    </location>
</feature>
<feature type="transmembrane region" description="Helical" evidence="1">
    <location>
        <begin position="118"/>
        <end position="140"/>
    </location>
</feature>
<feature type="transmembrane region" description="Helical" evidence="1">
    <location>
        <begin position="37"/>
        <end position="54"/>
    </location>
</feature>
<dbReference type="CDD" id="cd01948">
    <property type="entry name" value="EAL"/>
    <property type="match status" value="1"/>
</dbReference>
<dbReference type="CDD" id="cd01949">
    <property type="entry name" value="GGDEF"/>
    <property type="match status" value="1"/>
</dbReference>
<feature type="domain" description="EAL" evidence="4">
    <location>
        <begin position="721"/>
        <end position="974"/>
    </location>
</feature>
<dbReference type="EMBL" id="JYNU01000057">
    <property type="protein sequence ID" value="KMO69531.1"/>
    <property type="molecule type" value="Genomic_DNA"/>
</dbReference>
<dbReference type="InterPro" id="IPR029787">
    <property type="entry name" value="Nucleotide_cyclase"/>
</dbReference>
<feature type="transmembrane region" description="Helical" evidence="1">
    <location>
        <begin position="152"/>
        <end position="171"/>
    </location>
</feature>
<dbReference type="EC" id="3.1.4.52" evidence="6"/>